<comment type="caution">
    <text evidence="1">The sequence shown here is derived from an EMBL/GenBank/DDBJ whole genome shotgun (WGS) entry which is preliminary data.</text>
</comment>
<reference evidence="1 2" key="1">
    <citation type="journal article" date="2015" name="Nature">
        <title>rRNA introns, odd ribosomes, and small enigmatic genomes across a large radiation of phyla.</title>
        <authorList>
            <person name="Brown C.T."/>
            <person name="Hug L.A."/>
            <person name="Thomas B.C."/>
            <person name="Sharon I."/>
            <person name="Castelle C.J."/>
            <person name="Singh A."/>
            <person name="Wilkins M.J."/>
            <person name="Williams K.H."/>
            <person name="Banfield J.F."/>
        </authorList>
    </citation>
    <scope>NUCLEOTIDE SEQUENCE [LARGE SCALE GENOMIC DNA]</scope>
</reference>
<sequence>MARYWLWHHSGSLNDRTDDELFLLNKKQICGNDITHTYDGVTIRRNQHDFTLD</sequence>
<dbReference type="Proteomes" id="UP000034504">
    <property type="component" value="Unassembled WGS sequence"/>
</dbReference>
<gene>
    <name evidence="1" type="ORF">UW82_C0014G0010</name>
</gene>
<evidence type="ECO:0000313" key="2">
    <source>
        <dbReference type="Proteomes" id="UP000034504"/>
    </source>
</evidence>
<organism evidence="1 2">
    <name type="scientific">candidate division WWE3 bacterium GW2011_GWC2_44_9</name>
    <dbReference type="NCBI Taxonomy" id="1619125"/>
    <lineage>
        <taxon>Bacteria</taxon>
        <taxon>Katanobacteria</taxon>
    </lineage>
</organism>
<name>A0A0G1KMB4_UNCKA</name>
<accession>A0A0G1KMB4</accession>
<dbReference type="AlphaFoldDB" id="A0A0G1KMB4"/>
<proteinExistence type="predicted"/>
<protein>
    <submittedName>
        <fullName evidence="1">Uncharacterized protein</fullName>
    </submittedName>
</protein>
<dbReference type="EMBL" id="LCJU01000014">
    <property type="protein sequence ID" value="KKT84658.1"/>
    <property type="molecule type" value="Genomic_DNA"/>
</dbReference>
<evidence type="ECO:0000313" key="1">
    <source>
        <dbReference type="EMBL" id="KKT84658.1"/>
    </source>
</evidence>